<reference evidence="2 3" key="1">
    <citation type="submission" date="2013-12" db="EMBL/GenBank/DDBJ databases">
        <authorList>
            <person name="Stott M."/>
        </authorList>
    </citation>
    <scope>NUCLEOTIDE SEQUENCE [LARGE SCALE GENOMIC DNA]</scope>
    <source>
        <strain evidence="2 3">K22</strain>
    </source>
</reference>
<dbReference type="InterPro" id="IPR002035">
    <property type="entry name" value="VWF_A"/>
</dbReference>
<protein>
    <submittedName>
        <fullName evidence="2">Mg-chelatase subunit ChlD</fullName>
    </submittedName>
</protein>
<dbReference type="SMART" id="SM00327">
    <property type="entry name" value="VWA"/>
    <property type="match status" value="1"/>
</dbReference>
<dbReference type="Gene3D" id="3.40.50.410">
    <property type="entry name" value="von Willebrand factor, type A domain"/>
    <property type="match status" value="1"/>
</dbReference>
<name>A0A0B6X0X7_9BACT</name>
<dbReference type="EMBL" id="CBXV010000008">
    <property type="protein sequence ID" value="CDM66996.1"/>
    <property type="molecule type" value="Genomic_DNA"/>
</dbReference>
<evidence type="ECO:0000313" key="3">
    <source>
        <dbReference type="Proteomes" id="UP000031518"/>
    </source>
</evidence>
<dbReference type="Proteomes" id="UP000031518">
    <property type="component" value="Unassembled WGS sequence"/>
</dbReference>
<sequence length="638" mass="70038">MKIFLRLKPFSLTCYHEQNETYVNLMLSRTGRNLRNLAGGPPQTEARQLSAQRFDVSIRPLDPRFSLRQDLDPMLHRSGSDAGQHICRALLFVIALLGAPDARAQRVEREVPLSDGARIVVRNREGRIKLIAAEGQKGASLIADSPIGQVDEGALLIRASEKAVEIEPRASDRIDITLRVPARARVRATTTAGAIDIIGDFREAIAETDTGTIHADVPVEALSYSFVWTASRPRYLSEIKLAQPKEGRGGRFELAGYLGEKNAPEERRARLALTTHRGVILFGVDPELAPADLRERQLTEAARAIIRSGNEDLIAAIRKISPRSVDDYLGTLPPHEGQAPRLVSRDGERAPAGTKLARFNVSVKDRNGVSISGLRADDFIVLEDGEPRPVVDVQPTTAPFNLVLLLDVSGSVEEKLDFIRKAALAFVNTIGPQDRLAIVSFRDDVQLISDFTTDKQLLAERVKQIEAGGATALYDALAYVLIETLRPLRNERTAIVVLSDGDDNRSFLPFSAVLELVSESGAIIYPLYVPSELIPADAAKGIDSLDPVRTRYLTLTSRANEEGQKLAAVSGGVYFPINRLEDLQRAYDAVVAQLRAAYTITYLSRARDDHAPLLRVRLKRQDAAATNLGPVVRVTGRD</sequence>
<dbReference type="CDD" id="cd00198">
    <property type="entry name" value="vWFA"/>
    <property type="match status" value="1"/>
</dbReference>
<dbReference type="NCBIfam" id="TIGR03436">
    <property type="entry name" value="acidobact_VWFA"/>
    <property type="match status" value="1"/>
</dbReference>
<accession>A0A0B6X0X7</accession>
<organism evidence="2 3">
    <name type="scientific">Pyrinomonas methylaliphatogenes</name>
    <dbReference type="NCBI Taxonomy" id="454194"/>
    <lineage>
        <taxon>Bacteria</taxon>
        <taxon>Pseudomonadati</taxon>
        <taxon>Acidobacteriota</taxon>
        <taxon>Blastocatellia</taxon>
        <taxon>Blastocatellales</taxon>
        <taxon>Pyrinomonadaceae</taxon>
        <taxon>Pyrinomonas</taxon>
    </lineage>
</organism>
<dbReference type="SUPFAM" id="SSF53300">
    <property type="entry name" value="vWA-like"/>
    <property type="match status" value="1"/>
</dbReference>
<evidence type="ECO:0000259" key="1">
    <source>
        <dbReference type="PROSITE" id="PS50234"/>
    </source>
</evidence>
<dbReference type="Pfam" id="PF13519">
    <property type="entry name" value="VWA_2"/>
    <property type="match status" value="1"/>
</dbReference>
<dbReference type="STRING" id="454194.PYK22_03045"/>
<gene>
    <name evidence="2" type="ORF">PYK22_03045</name>
</gene>
<dbReference type="PROSITE" id="PS50234">
    <property type="entry name" value="VWFA"/>
    <property type="match status" value="1"/>
</dbReference>
<dbReference type="InterPro" id="IPR017802">
    <property type="entry name" value="VWFA-rel_acidobac-type"/>
</dbReference>
<proteinExistence type="predicted"/>
<reference evidence="2 3" key="2">
    <citation type="submission" date="2015-01" db="EMBL/GenBank/DDBJ databases">
        <title>Complete genome sequence of Pyrinomonas methylaliphatogenes type strain K22T.</title>
        <authorList>
            <person name="Lee K.C.Y."/>
            <person name="Power J.F."/>
            <person name="Dunfield P.F."/>
            <person name="Morgan X.C."/>
            <person name="Huttenhower C."/>
            <person name="Stott M.B."/>
        </authorList>
    </citation>
    <scope>NUCLEOTIDE SEQUENCE [LARGE SCALE GENOMIC DNA]</scope>
    <source>
        <strain evidence="2 3">K22</strain>
    </source>
</reference>
<feature type="domain" description="VWFA" evidence="1">
    <location>
        <begin position="401"/>
        <end position="590"/>
    </location>
</feature>
<evidence type="ECO:0000313" key="2">
    <source>
        <dbReference type="EMBL" id="CDM66996.1"/>
    </source>
</evidence>
<keyword evidence="3" id="KW-1185">Reference proteome</keyword>
<dbReference type="InterPro" id="IPR036465">
    <property type="entry name" value="vWFA_dom_sf"/>
</dbReference>
<dbReference type="PANTHER" id="PTHR10579:SF43">
    <property type="entry name" value="ZINC FINGER (C3HC4-TYPE RING FINGER) FAMILY PROTEIN"/>
    <property type="match status" value="1"/>
</dbReference>
<dbReference type="AlphaFoldDB" id="A0A0B6X0X7"/>
<dbReference type="PANTHER" id="PTHR10579">
    <property type="entry name" value="CALCIUM-ACTIVATED CHLORIDE CHANNEL REGULATOR"/>
    <property type="match status" value="1"/>
</dbReference>
<dbReference type="InterPro" id="IPR051266">
    <property type="entry name" value="CLCR"/>
</dbReference>